<dbReference type="Proteomes" id="UP000577386">
    <property type="component" value="Unassembled WGS sequence"/>
</dbReference>
<feature type="domain" description="HTH cro/C1-type" evidence="2">
    <location>
        <begin position="43"/>
        <end position="98"/>
    </location>
</feature>
<dbReference type="InterPro" id="IPR010982">
    <property type="entry name" value="Lambda_DNA-bd_dom_sf"/>
</dbReference>
<dbReference type="SMART" id="SM00530">
    <property type="entry name" value="HTH_XRE"/>
    <property type="match status" value="1"/>
</dbReference>
<dbReference type="GO" id="GO:0003677">
    <property type="term" value="F:DNA binding"/>
    <property type="evidence" value="ECO:0007669"/>
    <property type="project" value="UniProtKB-KW"/>
</dbReference>
<evidence type="ECO:0000313" key="3">
    <source>
        <dbReference type="EMBL" id="MBA9053190.1"/>
    </source>
</evidence>
<dbReference type="GO" id="GO:0006352">
    <property type="term" value="P:DNA-templated transcription initiation"/>
    <property type="evidence" value="ECO:0007669"/>
    <property type="project" value="InterPro"/>
</dbReference>
<keyword evidence="4" id="KW-1185">Reference proteome</keyword>
<dbReference type="RefSeq" id="WP_182775475.1">
    <property type="nucleotide sequence ID" value="NZ_BAAAHW010000008.1"/>
</dbReference>
<organism evidence="3 4">
    <name type="scientific">Streptomyces murinus</name>
    <dbReference type="NCBI Taxonomy" id="33900"/>
    <lineage>
        <taxon>Bacteria</taxon>
        <taxon>Bacillati</taxon>
        <taxon>Actinomycetota</taxon>
        <taxon>Actinomycetes</taxon>
        <taxon>Kitasatosporales</taxon>
        <taxon>Streptomycetaceae</taxon>
        <taxon>Streptomyces</taxon>
    </lineage>
</organism>
<dbReference type="EMBL" id="JACJIJ010000002">
    <property type="protein sequence ID" value="MBA9053190.1"/>
    <property type="molecule type" value="Genomic_DNA"/>
</dbReference>
<evidence type="ECO:0000313" key="4">
    <source>
        <dbReference type="Proteomes" id="UP000577386"/>
    </source>
</evidence>
<dbReference type="PROSITE" id="PS00716">
    <property type="entry name" value="SIGMA70_2"/>
    <property type="match status" value="1"/>
</dbReference>
<dbReference type="AlphaFoldDB" id="A0A7W3RKN5"/>
<dbReference type="Pfam" id="PF13560">
    <property type="entry name" value="HTH_31"/>
    <property type="match status" value="1"/>
</dbReference>
<sequence length="117" mass="12892">MSKHYRWESSLGARRSEDPGIDAPERVAAARASREAATLGHHLAELRRRRGLTQTEVADKMGVSQVRVSQMENGDIDRMQVESIAAYIAALGGHLRLVADIDDVSTTFVDYTDLLIA</sequence>
<protein>
    <submittedName>
        <fullName evidence="3">Putative XRE-type DNA-binding protein</fullName>
    </submittedName>
</protein>
<dbReference type="PROSITE" id="PS50943">
    <property type="entry name" value="HTH_CROC1"/>
    <property type="match status" value="1"/>
</dbReference>
<evidence type="ECO:0000256" key="1">
    <source>
        <dbReference type="SAM" id="MobiDB-lite"/>
    </source>
</evidence>
<dbReference type="InterPro" id="IPR001387">
    <property type="entry name" value="Cro/C1-type_HTH"/>
</dbReference>
<evidence type="ECO:0000259" key="2">
    <source>
        <dbReference type="PROSITE" id="PS50943"/>
    </source>
</evidence>
<reference evidence="3 4" key="1">
    <citation type="submission" date="2020-08" db="EMBL/GenBank/DDBJ databases">
        <title>Sequencing the genomes of 1000 actinobacteria strains.</title>
        <authorList>
            <person name="Klenk H.-P."/>
        </authorList>
    </citation>
    <scope>NUCLEOTIDE SEQUENCE [LARGE SCALE GENOMIC DNA]</scope>
    <source>
        <strain evidence="3 4">DSM 41827</strain>
    </source>
</reference>
<name>A0A7W3RKN5_STRMR</name>
<gene>
    <name evidence="3" type="ORF">HDA42_002368</name>
</gene>
<dbReference type="GeneID" id="93980908"/>
<dbReference type="InterPro" id="IPR000943">
    <property type="entry name" value="RNA_pol_sigma70"/>
</dbReference>
<comment type="caution">
    <text evidence="3">The sequence shown here is derived from an EMBL/GenBank/DDBJ whole genome shotgun (WGS) entry which is preliminary data.</text>
</comment>
<keyword evidence="3" id="KW-0238">DNA-binding</keyword>
<accession>A0A7W3RKN5</accession>
<dbReference type="CDD" id="cd00093">
    <property type="entry name" value="HTH_XRE"/>
    <property type="match status" value="1"/>
</dbReference>
<dbReference type="GO" id="GO:0003700">
    <property type="term" value="F:DNA-binding transcription factor activity"/>
    <property type="evidence" value="ECO:0007669"/>
    <property type="project" value="InterPro"/>
</dbReference>
<dbReference type="Gene3D" id="1.10.260.40">
    <property type="entry name" value="lambda repressor-like DNA-binding domains"/>
    <property type="match status" value="1"/>
</dbReference>
<dbReference type="SUPFAM" id="SSF47413">
    <property type="entry name" value="lambda repressor-like DNA-binding domains"/>
    <property type="match status" value="1"/>
</dbReference>
<proteinExistence type="predicted"/>
<feature type="region of interest" description="Disordered" evidence="1">
    <location>
        <begin position="1"/>
        <end position="29"/>
    </location>
</feature>